<reference evidence="1 2" key="1">
    <citation type="journal article" date="2023" name="Sci. Data">
        <title>Genome assembly of the Korean intertidal mud-creeper Batillaria attramentaria.</title>
        <authorList>
            <person name="Patra A.K."/>
            <person name="Ho P.T."/>
            <person name="Jun S."/>
            <person name="Lee S.J."/>
            <person name="Kim Y."/>
            <person name="Won Y.J."/>
        </authorList>
    </citation>
    <scope>NUCLEOTIDE SEQUENCE [LARGE SCALE GENOMIC DNA]</scope>
    <source>
        <strain evidence="1">Wonlab-2016</strain>
    </source>
</reference>
<organism evidence="1 2">
    <name type="scientific">Batillaria attramentaria</name>
    <dbReference type="NCBI Taxonomy" id="370345"/>
    <lineage>
        <taxon>Eukaryota</taxon>
        <taxon>Metazoa</taxon>
        <taxon>Spiralia</taxon>
        <taxon>Lophotrochozoa</taxon>
        <taxon>Mollusca</taxon>
        <taxon>Gastropoda</taxon>
        <taxon>Caenogastropoda</taxon>
        <taxon>Sorbeoconcha</taxon>
        <taxon>Cerithioidea</taxon>
        <taxon>Batillariidae</taxon>
        <taxon>Batillaria</taxon>
    </lineage>
</organism>
<accession>A0ABD0K7F2</accession>
<evidence type="ECO:0000313" key="2">
    <source>
        <dbReference type="Proteomes" id="UP001519460"/>
    </source>
</evidence>
<sequence>MVIAQETNSTLPSVPAGFNASCTNPADDANERFPDSSYLPLPLATSLCHVAGRINGAQGASNEQSVIL</sequence>
<protein>
    <submittedName>
        <fullName evidence="1">Uncharacterized protein</fullName>
    </submittedName>
</protein>
<dbReference type="Proteomes" id="UP001519460">
    <property type="component" value="Unassembled WGS sequence"/>
</dbReference>
<dbReference type="EMBL" id="JACVVK020000233">
    <property type="protein sequence ID" value="KAK7483104.1"/>
    <property type="molecule type" value="Genomic_DNA"/>
</dbReference>
<keyword evidence="2" id="KW-1185">Reference proteome</keyword>
<proteinExistence type="predicted"/>
<name>A0ABD0K7F2_9CAEN</name>
<evidence type="ECO:0000313" key="1">
    <source>
        <dbReference type="EMBL" id="KAK7483104.1"/>
    </source>
</evidence>
<comment type="caution">
    <text evidence="1">The sequence shown here is derived from an EMBL/GenBank/DDBJ whole genome shotgun (WGS) entry which is preliminary data.</text>
</comment>
<dbReference type="AlphaFoldDB" id="A0ABD0K7F2"/>
<gene>
    <name evidence="1" type="ORF">BaRGS_00025672</name>
</gene>